<keyword evidence="5 13" id="KW-0131">Cell cycle</keyword>
<feature type="domain" description="Mur ligase C-terminal" evidence="16">
    <location>
        <begin position="344"/>
        <end position="471"/>
    </location>
</feature>
<dbReference type="PANTHER" id="PTHR23135">
    <property type="entry name" value="MUR LIGASE FAMILY MEMBER"/>
    <property type="match status" value="1"/>
</dbReference>
<reference evidence="18 19" key="1">
    <citation type="submission" date="2019-07" db="EMBL/GenBank/DDBJ databases">
        <title>The draft genome sequence of Vibrio algivorus M1486.</title>
        <authorList>
            <person name="Meng X."/>
        </authorList>
    </citation>
    <scope>NUCLEOTIDE SEQUENCE [LARGE SCALE GENOMIC DNA]</scope>
    <source>
        <strain evidence="18 19">M1486</strain>
    </source>
</reference>
<dbReference type="GO" id="GO:0005737">
    <property type="term" value="C:cytoplasm"/>
    <property type="evidence" value="ECO:0007669"/>
    <property type="project" value="UniProtKB-SubCell"/>
</dbReference>
<keyword evidence="6 13" id="KW-0961">Cell wall biogenesis/degradation</keyword>
<comment type="catalytic activity">
    <reaction evidence="7 13">
        <text>UDP-N-acetyl-alpha-D-muramoyl-L-alanyl-D-glutamate + meso-2,6-diaminopimelate + ATP = UDP-N-acetyl-alpha-D-muramoyl-L-alanyl-gamma-D-glutamyl-meso-2,6-diaminopimelate + ADP + phosphate + H(+)</text>
        <dbReference type="Rhea" id="RHEA:23676"/>
        <dbReference type="ChEBI" id="CHEBI:15378"/>
        <dbReference type="ChEBI" id="CHEBI:30616"/>
        <dbReference type="ChEBI" id="CHEBI:43474"/>
        <dbReference type="ChEBI" id="CHEBI:57791"/>
        <dbReference type="ChEBI" id="CHEBI:83900"/>
        <dbReference type="ChEBI" id="CHEBI:83905"/>
        <dbReference type="ChEBI" id="CHEBI:456216"/>
        <dbReference type="EC" id="6.3.2.13"/>
    </reaction>
</comment>
<comment type="function">
    <text evidence="13">Catalyzes the addition of meso-diaminopimelic acid to the nucleotide precursor UDP-N-acetylmuramoyl-L-alanyl-D-glutamate (UMAG) in the biosynthesis of bacterial cell-wall peptidoglycan.</text>
</comment>
<evidence type="ECO:0000256" key="14">
    <source>
        <dbReference type="RuleBase" id="RU004135"/>
    </source>
</evidence>
<keyword evidence="2 13" id="KW-0132">Cell division</keyword>
<evidence type="ECO:0000256" key="4">
    <source>
        <dbReference type="ARBA" id="ARBA00022984"/>
    </source>
</evidence>
<feature type="binding site" evidence="13">
    <location>
        <begin position="418"/>
        <end position="421"/>
    </location>
    <ligand>
        <name>meso-2,6-diaminopimelate</name>
        <dbReference type="ChEBI" id="CHEBI:57791"/>
    </ligand>
</feature>
<keyword evidence="13 18" id="KW-0436">Ligase</keyword>
<feature type="binding site" evidence="13">
    <location>
        <position position="190"/>
    </location>
    <ligand>
        <name>UDP-N-acetyl-alpha-D-muramoyl-L-alanyl-D-glutamate</name>
        <dbReference type="ChEBI" id="CHEBI:83900"/>
    </ligand>
</feature>
<proteinExistence type="inferred from homology"/>
<dbReference type="NCBIfam" id="TIGR01085">
    <property type="entry name" value="murE"/>
    <property type="match status" value="1"/>
</dbReference>
<dbReference type="EC" id="6.3.2.13" evidence="8 13"/>
<feature type="binding site" evidence="13">
    <location>
        <position position="30"/>
    </location>
    <ligand>
        <name>UDP-N-acetyl-alpha-D-muramoyl-L-alanyl-D-glutamate</name>
        <dbReference type="ChEBI" id="CHEBI:83900"/>
    </ligand>
</feature>
<comment type="caution">
    <text evidence="13">Lacks conserved residue(s) required for the propagation of feature annotation.</text>
</comment>
<evidence type="ECO:0000259" key="17">
    <source>
        <dbReference type="Pfam" id="PF08245"/>
    </source>
</evidence>
<dbReference type="InterPro" id="IPR036615">
    <property type="entry name" value="Mur_ligase_C_dom_sf"/>
</dbReference>
<evidence type="ECO:0000256" key="3">
    <source>
        <dbReference type="ARBA" id="ARBA00022960"/>
    </source>
</evidence>
<dbReference type="UniPathway" id="UPA00219"/>
<feature type="binding site" evidence="13">
    <location>
        <begin position="157"/>
        <end position="158"/>
    </location>
    <ligand>
        <name>UDP-N-acetyl-alpha-D-muramoyl-L-alanyl-D-glutamate</name>
        <dbReference type="ChEBI" id="CHEBI:83900"/>
    </ligand>
</feature>
<dbReference type="Gene3D" id="3.40.1190.10">
    <property type="entry name" value="Mur-like, catalytic domain"/>
    <property type="match status" value="1"/>
</dbReference>
<feature type="domain" description="Mur ligase central" evidence="17">
    <location>
        <begin position="113"/>
        <end position="321"/>
    </location>
</feature>
<feature type="binding site" evidence="13">
    <location>
        <position position="184"/>
    </location>
    <ligand>
        <name>UDP-N-acetyl-alpha-D-muramoyl-L-alanyl-D-glutamate</name>
        <dbReference type="ChEBI" id="CHEBI:83900"/>
    </ligand>
</feature>
<dbReference type="NCBIfam" id="NF001124">
    <property type="entry name" value="PRK00139.1-2"/>
    <property type="match status" value="1"/>
</dbReference>
<dbReference type="InterPro" id="IPR005761">
    <property type="entry name" value="UDP-N-AcMur-Glu-dNH2Pim_ligase"/>
</dbReference>
<dbReference type="NCBIfam" id="NF001123">
    <property type="entry name" value="PRK00139.1-1"/>
    <property type="match status" value="1"/>
</dbReference>
<feature type="domain" description="Mur ligase N-terminal catalytic" evidence="15">
    <location>
        <begin position="23"/>
        <end position="100"/>
    </location>
</feature>
<dbReference type="InterPro" id="IPR013221">
    <property type="entry name" value="Mur_ligase_cen"/>
</dbReference>
<dbReference type="GO" id="GO:0071555">
    <property type="term" value="P:cell wall organization"/>
    <property type="evidence" value="ECO:0007669"/>
    <property type="project" value="UniProtKB-KW"/>
</dbReference>
<feature type="binding site" evidence="13">
    <location>
        <position position="394"/>
    </location>
    <ligand>
        <name>meso-2,6-diaminopimelate</name>
        <dbReference type="ChEBI" id="CHEBI:57791"/>
    </ligand>
</feature>
<keyword evidence="4 13" id="KW-0573">Peptidoglycan synthesis</keyword>
<feature type="short sequence motif" description="Meso-diaminopimelate recognition motif" evidence="13">
    <location>
        <begin position="418"/>
        <end position="421"/>
    </location>
</feature>
<name>A0A557P4A9_9VIBR</name>
<evidence type="ECO:0000256" key="12">
    <source>
        <dbReference type="ARBA" id="ARBA00081560"/>
    </source>
</evidence>
<keyword evidence="13" id="KW-0460">Magnesium</keyword>
<evidence type="ECO:0000313" key="19">
    <source>
        <dbReference type="Proteomes" id="UP000319828"/>
    </source>
</evidence>
<dbReference type="Proteomes" id="UP000319828">
    <property type="component" value="Unassembled WGS sequence"/>
</dbReference>
<dbReference type="GO" id="GO:0008765">
    <property type="term" value="F:UDP-N-acetylmuramoylalanyl-D-glutamate-2,6-diaminopimelate ligase activity"/>
    <property type="evidence" value="ECO:0007669"/>
    <property type="project" value="UniProtKB-UniRule"/>
</dbReference>
<dbReference type="Pfam" id="PF08245">
    <property type="entry name" value="Mur_ligase_M"/>
    <property type="match status" value="1"/>
</dbReference>
<dbReference type="InterPro" id="IPR004101">
    <property type="entry name" value="Mur_ligase_C"/>
</dbReference>
<dbReference type="OrthoDB" id="9800958at2"/>
<dbReference type="EMBL" id="VMKJ01000024">
    <property type="protein sequence ID" value="TVO35493.1"/>
    <property type="molecule type" value="Genomic_DNA"/>
</dbReference>
<sequence length="499" mass="54607">MARLLFELLKPWIELDSEFSIDVANLQLDSRKVSVGDVFVAIQGHAVDGRAFIDKAISSGAVAVIADASEEKPHQHVEWRADVPVIYLSEIGSQLSYFATFFYQFAPMQLIGITGTNGKTTISQLTAQWIELLGKKAAVMGTTGNGFLHDLKPAVNTTGNAIEIQQTLSQLQQQGAQYTALEVSSHGLVQGRVKALPFAAAAFTNLSRDHLDYHGSMEEYAEAKFSLFSQHDCQYKIINADDEVGQQWLKRLPDAVAVSLTKPQSMSAHPSSMRRSLWANEVDYSDAGISLSIDGHWGEADLQAPLIGAFNASNLLVALATLLSLGFELDQLVQVAPKLTPVIGRMELFQASRAQAKVVVDYAHTPDALEKALMALRVHCKGKLWSIFGCGGDRDAGKRPMMTEISERLADESIITDDNPRSENPAKIVADMLQGAVNPKHIHVIHSRYQACQYALQQASENDIILLAGKGHEDYQIINGQTVHYSDRETAQVLLGLSL</sequence>
<comment type="subcellular location">
    <subcellularLocation>
        <location evidence="13 14">Cytoplasm</location>
    </subcellularLocation>
</comment>
<evidence type="ECO:0000313" key="18">
    <source>
        <dbReference type="EMBL" id="TVO35493.1"/>
    </source>
</evidence>
<evidence type="ECO:0000256" key="11">
    <source>
        <dbReference type="ARBA" id="ARBA00076158"/>
    </source>
</evidence>
<comment type="cofactor">
    <cofactor evidence="13">
        <name>Mg(2+)</name>
        <dbReference type="ChEBI" id="CHEBI:18420"/>
    </cofactor>
</comment>
<dbReference type="NCBIfam" id="NF001126">
    <property type="entry name" value="PRK00139.1-4"/>
    <property type="match status" value="1"/>
</dbReference>
<dbReference type="HAMAP" id="MF_00208">
    <property type="entry name" value="MurE"/>
    <property type="match status" value="1"/>
</dbReference>
<feature type="binding site" evidence="13">
    <location>
        <position position="469"/>
    </location>
    <ligand>
        <name>meso-2,6-diaminopimelate</name>
        <dbReference type="ChEBI" id="CHEBI:57791"/>
    </ligand>
</feature>
<feature type="binding site" evidence="13">
    <location>
        <position position="473"/>
    </location>
    <ligand>
        <name>meso-2,6-diaminopimelate</name>
        <dbReference type="ChEBI" id="CHEBI:57791"/>
    </ligand>
</feature>
<feature type="binding site" evidence="13">
    <location>
        <position position="192"/>
    </location>
    <ligand>
        <name>UDP-N-acetyl-alpha-D-muramoyl-L-alanyl-D-glutamate</name>
        <dbReference type="ChEBI" id="CHEBI:83900"/>
    </ligand>
</feature>
<evidence type="ECO:0000256" key="13">
    <source>
        <dbReference type="HAMAP-Rule" id="MF_00208"/>
    </source>
</evidence>
<evidence type="ECO:0000256" key="9">
    <source>
        <dbReference type="ARBA" id="ARBA00072883"/>
    </source>
</evidence>
<dbReference type="SUPFAM" id="SSF63418">
    <property type="entry name" value="MurE/MurF N-terminal domain"/>
    <property type="match status" value="1"/>
</dbReference>
<evidence type="ECO:0000256" key="2">
    <source>
        <dbReference type="ARBA" id="ARBA00022618"/>
    </source>
</evidence>
<keyword evidence="13" id="KW-0547">Nucleotide-binding</keyword>
<evidence type="ECO:0000259" key="15">
    <source>
        <dbReference type="Pfam" id="PF01225"/>
    </source>
</evidence>
<dbReference type="InterPro" id="IPR035911">
    <property type="entry name" value="MurE/MurF_N"/>
</dbReference>
<dbReference type="GO" id="GO:0008360">
    <property type="term" value="P:regulation of cell shape"/>
    <property type="evidence" value="ECO:0007669"/>
    <property type="project" value="UniProtKB-KW"/>
</dbReference>
<evidence type="ECO:0000256" key="6">
    <source>
        <dbReference type="ARBA" id="ARBA00023316"/>
    </source>
</evidence>
<dbReference type="GO" id="GO:0005524">
    <property type="term" value="F:ATP binding"/>
    <property type="evidence" value="ECO:0007669"/>
    <property type="project" value="UniProtKB-UniRule"/>
</dbReference>
<evidence type="ECO:0000256" key="1">
    <source>
        <dbReference type="ARBA" id="ARBA00005898"/>
    </source>
</evidence>
<dbReference type="InterPro" id="IPR000713">
    <property type="entry name" value="Mur_ligase_N"/>
</dbReference>
<dbReference type="Gene3D" id="3.90.190.20">
    <property type="entry name" value="Mur ligase, C-terminal domain"/>
    <property type="match status" value="1"/>
</dbReference>
<feature type="binding site" evidence="13">
    <location>
        <begin position="115"/>
        <end position="121"/>
    </location>
    <ligand>
        <name>ATP</name>
        <dbReference type="ChEBI" id="CHEBI:30616"/>
    </ligand>
</feature>
<comment type="PTM">
    <text evidence="13">Carboxylation is probably crucial for Mg(2+) binding and, consequently, for the gamma-phosphate positioning of ATP.</text>
</comment>
<dbReference type="GO" id="GO:0051301">
    <property type="term" value="P:cell division"/>
    <property type="evidence" value="ECO:0007669"/>
    <property type="project" value="UniProtKB-KW"/>
</dbReference>
<dbReference type="Pfam" id="PF01225">
    <property type="entry name" value="Mur_ligase"/>
    <property type="match status" value="1"/>
</dbReference>
<keyword evidence="13" id="KW-0963">Cytoplasm</keyword>
<comment type="caution">
    <text evidence="18">The sequence shown here is derived from an EMBL/GenBank/DDBJ whole genome shotgun (WGS) entry which is preliminary data.</text>
</comment>
<dbReference type="Pfam" id="PF02875">
    <property type="entry name" value="Mur_ligase_C"/>
    <property type="match status" value="1"/>
</dbReference>
<dbReference type="PANTHER" id="PTHR23135:SF4">
    <property type="entry name" value="UDP-N-ACETYLMURAMOYL-L-ALANYL-D-GLUTAMATE--2,6-DIAMINOPIMELATE LIGASE MURE HOMOLOG, CHLOROPLASTIC"/>
    <property type="match status" value="1"/>
</dbReference>
<organism evidence="18 19">
    <name type="scientific">Vibrio algivorus</name>
    <dbReference type="NCBI Taxonomy" id="1667024"/>
    <lineage>
        <taxon>Bacteria</taxon>
        <taxon>Pseudomonadati</taxon>
        <taxon>Pseudomonadota</taxon>
        <taxon>Gammaproteobacteria</taxon>
        <taxon>Vibrionales</taxon>
        <taxon>Vibrionaceae</taxon>
        <taxon>Vibrio</taxon>
    </lineage>
</organism>
<feature type="modified residue" description="N6-carboxylysine" evidence="13">
    <location>
        <position position="224"/>
    </location>
</feature>
<dbReference type="GO" id="GO:0009252">
    <property type="term" value="P:peptidoglycan biosynthetic process"/>
    <property type="evidence" value="ECO:0007669"/>
    <property type="project" value="UniProtKB-UniRule"/>
</dbReference>
<dbReference type="RefSeq" id="WP_144388521.1">
    <property type="nucleotide sequence ID" value="NZ_CANNCB010000016.1"/>
</dbReference>
<evidence type="ECO:0000259" key="16">
    <source>
        <dbReference type="Pfam" id="PF02875"/>
    </source>
</evidence>
<dbReference type="AlphaFoldDB" id="A0A557P4A9"/>
<dbReference type="GO" id="GO:0000287">
    <property type="term" value="F:magnesium ion binding"/>
    <property type="evidence" value="ECO:0007669"/>
    <property type="project" value="UniProtKB-UniRule"/>
</dbReference>
<evidence type="ECO:0000256" key="10">
    <source>
        <dbReference type="ARBA" id="ARBA00075482"/>
    </source>
</evidence>
<dbReference type="SUPFAM" id="SSF53244">
    <property type="entry name" value="MurD-like peptide ligases, peptide-binding domain"/>
    <property type="match status" value="1"/>
</dbReference>
<accession>A0A557P4A9</accession>
<dbReference type="FunFam" id="3.90.190.20:FF:000006">
    <property type="entry name" value="UDP-N-acetylmuramoyl-L-alanyl-D-glutamate--2,6-diaminopimelate ligase"/>
    <property type="match status" value="1"/>
</dbReference>
<protein>
    <recommendedName>
        <fullName evidence="9 13">UDP-N-acetylmuramoyl-L-alanyl-D-glutamate--2,6-diaminopimelate ligase</fullName>
        <ecNumber evidence="8 13">6.3.2.13</ecNumber>
    </recommendedName>
    <alternativeName>
        <fullName evidence="10 13">Meso-A2pm-adding enzyme</fullName>
    </alternativeName>
    <alternativeName>
        <fullName evidence="11 13">Meso-diaminopimelate-adding enzyme</fullName>
    </alternativeName>
    <alternativeName>
        <fullName evidence="12 13">UDP-MurNAc-L-Ala-D-Glu:meso-diaminopimelate ligase</fullName>
    </alternativeName>
    <alternativeName>
        <fullName evidence="13">UDP-MurNAc-tripeptide synthetase</fullName>
    </alternativeName>
    <alternativeName>
        <fullName evidence="13">UDP-N-acetylmuramyl-tripeptide synthetase</fullName>
    </alternativeName>
</protein>
<dbReference type="Gene3D" id="3.40.1390.10">
    <property type="entry name" value="MurE/MurF, N-terminal domain"/>
    <property type="match status" value="1"/>
</dbReference>
<feature type="binding site" evidence="13">
    <location>
        <position position="156"/>
    </location>
    <ligand>
        <name>UDP-N-acetyl-alpha-D-muramoyl-L-alanyl-D-glutamate</name>
        <dbReference type="ChEBI" id="CHEBI:83900"/>
    </ligand>
</feature>
<keyword evidence="3 13" id="KW-0133">Cell shape</keyword>
<keyword evidence="13" id="KW-0067">ATP-binding</keyword>
<evidence type="ECO:0000256" key="5">
    <source>
        <dbReference type="ARBA" id="ARBA00023306"/>
    </source>
</evidence>
<gene>
    <name evidence="13 18" type="primary">murE</name>
    <name evidence="18" type="ORF">FOF44_11915</name>
</gene>
<evidence type="ECO:0000256" key="7">
    <source>
        <dbReference type="ARBA" id="ARBA00050251"/>
    </source>
</evidence>
<dbReference type="SUPFAM" id="SSF53623">
    <property type="entry name" value="MurD-like peptide ligases, catalytic domain"/>
    <property type="match status" value="1"/>
</dbReference>
<evidence type="ECO:0000256" key="8">
    <source>
        <dbReference type="ARBA" id="ARBA00066633"/>
    </source>
</evidence>
<feature type="binding site" evidence="13">
    <location>
        <position position="28"/>
    </location>
    <ligand>
        <name>UDP-N-acetyl-alpha-D-muramoyl-L-alanyl-D-glutamate</name>
        <dbReference type="ChEBI" id="CHEBI:83900"/>
    </ligand>
</feature>
<comment type="pathway">
    <text evidence="13 14">Cell wall biogenesis; peptidoglycan biosynthesis.</text>
</comment>
<dbReference type="InterPro" id="IPR036565">
    <property type="entry name" value="Mur-like_cat_sf"/>
</dbReference>
<comment type="similarity">
    <text evidence="1 13">Belongs to the MurCDEF family. MurE subfamily.</text>
</comment>